<evidence type="ECO:0000256" key="1">
    <source>
        <dbReference type="ARBA" id="ARBA00007749"/>
    </source>
</evidence>
<evidence type="ECO:0000256" key="4">
    <source>
        <dbReference type="ARBA" id="ARBA00022833"/>
    </source>
</evidence>
<evidence type="ECO:0000256" key="2">
    <source>
        <dbReference type="ARBA" id="ARBA00022723"/>
    </source>
</evidence>
<reference evidence="6" key="1">
    <citation type="submission" date="2021-03" db="EMBL/GenBank/DDBJ databases">
        <title>Roseibium sp. CAU 1637 isolated from Incheon.</title>
        <authorList>
            <person name="Kim W."/>
        </authorList>
    </citation>
    <scope>NUCLEOTIDE SEQUENCE</scope>
    <source>
        <strain evidence="6">CAU 1637</strain>
    </source>
</reference>
<evidence type="ECO:0000313" key="7">
    <source>
        <dbReference type="Proteomes" id="UP000664779"/>
    </source>
</evidence>
<dbReference type="InterPro" id="IPR036866">
    <property type="entry name" value="RibonucZ/Hydroxyglut_hydro"/>
</dbReference>
<dbReference type="InterPro" id="IPR001279">
    <property type="entry name" value="Metallo-B-lactamas"/>
</dbReference>
<dbReference type="SMART" id="SM00849">
    <property type="entry name" value="Lactamase_B"/>
    <property type="match status" value="1"/>
</dbReference>
<dbReference type="PANTHER" id="PTHR42978:SF6">
    <property type="entry name" value="QUORUM-QUENCHING LACTONASE YTNP-RELATED"/>
    <property type="match status" value="1"/>
</dbReference>
<dbReference type="SUPFAM" id="SSF56281">
    <property type="entry name" value="Metallo-hydrolase/oxidoreductase"/>
    <property type="match status" value="1"/>
</dbReference>
<dbReference type="AlphaFoldDB" id="A0A939J9Z1"/>
<dbReference type="InterPro" id="IPR051013">
    <property type="entry name" value="MBL_superfamily_lactonases"/>
</dbReference>
<evidence type="ECO:0000256" key="3">
    <source>
        <dbReference type="ARBA" id="ARBA00022801"/>
    </source>
</evidence>
<dbReference type="PANTHER" id="PTHR42978">
    <property type="entry name" value="QUORUM-QUENCHING LACTONASE YTNP-RELATED-RELATED"/>
    <property type="match status" value="1"/>
</dbReference>
<dbReference type="PROSITE" id="PS51318">
    <property type="entry name" value="TAT"/>
    <property type="match status" value="1"/>
</dbReference>
<keyword evidence="4" id="KW-0862">Zinc</keyword>
<comment type="caution">
    <text evidence="6">The sequence shown here is derived from an EMBL/GenBank/DDBJ whole genome shotgun (WGS) entry which is preliminary data.</text>
</comment>
<sequence length="325" mass="34884">MSGLKTELSRRAALGAGALTIGGLTAAASGVRPAFAANQESSKAMIPFSRYQLGKFEITTLLDGAGVFEEPQKTFAMNVPEDEFKEVTLGNFLPVDRFKNFFTPTVVNTGSELILFDTGNGAGAQPDRGNLVLALESAGYSADDIDVVVLTHMHPDHINGVMTGDAPTFANARYVAGSKEYDAWSGMDPATNGAAKIFSEKVKPLADKTTFVEDGGSVVSGITAMSAFGHTPGHLTFMLESDGAQLLLAADTANHFVWSLGYPEWEVRFDMDKAAAAATRKKVFGMLAAEKIPFIGYHMPFPAVGFVEKRETGFRYVPETYQLDL</sequence>
<accession>A0A939J9Z1</accession>
<dbReference type="InterPro" id="IPR006311">
    <property type="entry name" value="TAT_signal"/>
</dbReference>
<dbReference type="CDD" id="cd07720">
    <property type="entry name" value="OPHC2-like_MBL-fold"/>
    <property type="match status" value="1"/>
</dbReference>
<keyword evidence="2" id="KW-0479">Metal-binding</keyword>
<organism evidence="6 7">
    <name type="scientific">Roseibium limicola</name>
    <dbReference type="NCBI Taxonomy" id="2816037"/>
    <lineage>
        <taxon>Bacteria</taxon>
        <taxon>Pseudomonadati</taxon>
        <taxon>Pseudomonadota</taxon>
        <taxon>Alphaproteobacteria</taxon>
        <taxon>Hyphomicrobiales</taxon>
        <taxon>Stappiaceae</taxon>
        <taxon>Roseibium</taxon>
    </lineage>
</organism>
<dbReference type="Proteomes" id="UP000664779">
    <property type="component" value="Unassembled WGS sequence"/>
</dbReference>
<name>A0A939J9Z1_9HYPH</name>
<comment type="similarity">
    <text evidence="1">Belongs to the metallo-beta-lactamase superfamily.</text>
</comment>
<evidence type="ECO:0000313" key="6">
    <source>
        <dbReference type="EMBL" id="MBO0346881.1"/>
    </source>
</evidence>
<dbReference type="GO" id="GO:0046872">
    <property type="term" value="F:metal ion binding"/>
    <property type="evidence" value="ECO:0007669"/>
    <property type="project" value="UniProtKB-KW"/>
</dbReference>
<dbReference type="Gene3D" id="3.60.15.10">
    <property type="entry name" value="Ribonuclease Z/Hydroxyacylglutathione hydrolase-like"/>
    <property type="match status" value="1"/>
</dbReference>
<dbReference type="Pfam" id="PF00753">
    <property type="entry name" value="Lactamase_B"/>
    <property type="match status" value="1"/>
</dbReference>
<proteinExistence type="inferred from homology"/>
<protein>
    <submittedName>
        <fullName evidence="6">MBL fold metallo-hydrolase</fullName>
    </submittedName>
</protein>
<keyword evidence="3" id="KW-0378">Hydrolase</keyword>
<dbReference type="RefSeq" id="WP_206943203.1">
    <property type="nucleotide sequence ID" value="NZ_JAFLNF010000008.1"/>
</dbReference>
<keyword evidence="7" id="KW-1185">Reference proteome</keyword>
<gene>
    <name evidence="6" type="ORF">J0X15_16760</name>
</gene>
<dbReference type="EMBL" id="JAFLNF010000008">
    <property type="protein sequence ID" value="MBO0346881.1"/>
    <property type="molecule type" value="Genomic_DNA"/>
</dbReference>
<dbReference type="GO" id="GO:0016787">
    <property type="term" value="F:hydrolase activity"/>
    <property type="evidence" value="ECO:0007669"/>
    <property type="project" value="UniProtKB-KW"/>
</dbReference>
<evidence type="ECO:0000259" key="5">
    <source>
        <dbReference type="SMART" id="SM00849"/>
    </source>
</evidence>
<feature type="domain" description="Metallo-beta-lactamase" evidence="5">
    <location>
        <begin position="101"/>
        <end position="298"/>
    </location>
</feature>